<evidence type="ECO:0000313" key="2">
    <source>
        <dbReference type="WBParaSite" id="nRc.2.0.1.t25028-RA"/>
    </source>
</evidence>
<dbReference type="Proteomes" id="UP000887565">
    <property type="component" value="Unplaced"/>
</dbReference>
<name>A0A915JGU3_ROMCU</name>
<dbReference type="WBParaSite" id="nRc.2.0.1.t25028-RA">
    <property type="protein sequence ID" value="nRc.2.0.1.t25028-RA"/>
    <property type="gene ID" value="nRc.2.0.1.g25028"/>
</dbReference>
<dbReference type="AlphaFoldDB" id="A0A915JGU3"/>
<reference evidence="2" key="1">
    <citation type="submission" date="2022-11" db="UniProtKB">
        <authorList>
            <consortium name="WormBaseParasite"/>
        </authorList>
    </citation>
    <scope>IDENTIFICATION</scope>
</reference>
<dbReference type="PANTHER" id="PTHR47027:SF25">
    <property type="entry name" value="REVERSE TRANSCRIPTASE DOMAIN-CONTAINING PROTEIN"/>
    <property type="match status" value="1"/>
</dbReference>
<organism evidence="1 2">
    <name type="scientific">Romanomermis culicivorax</name>
    <name type="common">Nematode worm</name>
    <dbReference type="NCBI Taxonomy" id="13658"/>
    <lineage>
        <taxon>Eukaryota</taxon>
        <taxon>Metazoa</taxon>
        <taxon>Ecdysozoa</taxon>
        <taxon>Nematoda</taxon>
        <taxon>Enoplea</taxon>
        <taxon>Dorylaimia</taxon>
        <taxon>Mermithida</taxon>
        <taxon>Mermithoidea</taxon>
        <taxon>Mermithidae</taxon>
        <taxon>Romanomermis</taxon>
    </lineage>
</organism>
<proteinExistence type="predicted"/>
<dbReference type="PANTHER" id="PTHR47027">
    <property type="entry name" value="REVERSE TRANSCRIPTASE DOMAIN-CONTAINING PROTEIN"/>
    <property type="match status" value="1"/>
</dbReference>
<keyword evidence="1" id="KW-1185">Reference proteome</keyword>
<sequence>MMDLKIVDDIRNRNSKKPLISCCIRRKEGNTSYFGIDSGLRQRCILSPFLFLLVIDYIMRKAMNQDKFRILWQEPNRLMDLDFVDDIALLGARKKIMEDMTSLEQEAAKIGLRISGNEMKIMRIACAVARDSVTIDQQRIEEVDRFGYLGSILANDGDADCDVACHIGKAGAVFQWLKPIWLTPKINIVMQIRLLNTIVFSTAIYAFGTWKTPARTTKRLNVAQQQ</sequence>
<evidence type="ECO:0000313" key="1">
    <source>
        <dbReference type="Proteomes" id="UP000887565"/>
    </source>
</evidence>
<dbReference type="OMA" id="KIMRIAC"/>
<accession>A0A915JGU3</accession>
<protein>
    <submittedName>
        <fullName evidence="2">Reverse transcriptase domain-containing protein</fullName>
    </submittedName>
</protein>